<keyword evidence="4 10" id="KW-0812">Transmembrane</keyword>
<feature type="domain" description="ABC transporter" evidence="11">
    <location>
        <begin position="408"/>
        <end position="653"/>
    </location>
</feature>
<dbReference type="Gene3D" id="3.40.50.300">
    <property type="entry name" value="P-loop containing nucleotide triphosphate hydrolases"/>
    <property type="match status" value="2"/>
</dbReference>
<feature type="transmembrane region" description="Helical" evidence="10">
    <location>
        <begin position="985"/>
        <end position="1008"/>
    </location>
</feature>
<dbReference type="GO" id="GO:0016887">
    <property type="term" value="F:ATP hydrolysis activity"/>
    <property type="evidence" value="ECO:0007669"/>
    <property type="project" value="InterPro"/>
</dbReference>
<dbReference type="RefSeq" id="XP_025375612.1">
    <property type="nucleotide sequence ID" value="XM_025518931.1"/>
</dbReference>
<keyword evidence="6" id="KW-0067">ATP-binding</keyword>
<dbReference type="FunFam" id="3.40.50.300:FF:000205">
    <property type="entry name" value="ABC transporter B family member 4"/>
    <property type="match status" value="1"/>
</dbReference>
<feature type="domain" description="ABC transmembrane type-1" evidence="12">
    <location>
        <begin position="753"/>
        <end position="1054"/>
    </location>
</feature>
<keyword evidence="8 10" id="KW-0472">Membrane</keyword>
<dbReference type="CDD" id="cd18577">
    <property type="entry name" value="ABC_6TM_Pgp_ABCB1_D1_like"/>
    <property type="match status" value="1"/>
</dbReference>
<dbReference type="GO" id="GO:0005743">
    <property type="term" value="C:mitochondrial inner membrane"/>
    <property type="evidence" value="ECO:0007669"/>
    <property type="project" value="TreeGrafter"/>
</dbReference>
<dbReference type="InterPro" id="IPR039421">
    <property type="entry name" value="Type_1_exporter"/>
</dbReference>
<accession>A0A316YHU7</accession>
<evidence type="ECO:0000256" key="1">
    <source>
        <dbReference type="ARBA" id="ARBA00004141"/>
    </source>
</evidence>
<dbReference type="GeneID" id="37040847"/>
<dbReference type="SMART" id="SM00382">
    <property type="entry name" value="AAA"/>
    <property type="match status" value="2"/>
</dbReference>
<feature type="domain" description="ABC transmembrane type-1" evidence="12">
    <location>
        <begin position="76"/>
        <end position="371"/>
    </location>
</feature>
<evidence type="ECO:0000313" key="14">
    <source>
        <dbReference type="Proteomes" id="UP000245768"/>
    </source>
</evidence>
<evidence type="ECO:0000259" key="11">
    <source>
        <dbReference type="PROSITE" id="PS50893"/>
    </source>
</evidence>
<dbReference type="InterPro" id="IPR036640">
    <property type="entry name" value="ABC1_TM_sf"/>
</dbReference>
<keyword evidence="7 10" id="KW-1133">Transmembrane helix</keyword>
<dbReference type="GO" id="GO:0015421">
    <property type="term" value="F:ABC-type oligopeptide transporter activity"/>
    <property type="evidence" value="ECO:0007669"/>
    <property type="project" value="TreeGrafter"/>
</dbReference>
<dbReference type="InterPro" id="IPR003439">
    <property type="entry name" value="ABC_transporter-like_ATP-bd"/>
</dbReference>
<dbReference type="InParanoid" id="A0A316YHU7"/>
<dbReference type="GO" id="GO:0090374">
    <property type="term" value="P:oligopeptide export from mitochondrion"/>
    <property type="evidence" value="ECO:0007669"/>
    <property type="project" value="TreeGrafter"/>
</dbReference>
<organism evidence="13 14">
    <name type="scientific">Acaromyces ingoldii</name>
    <dbReference type="NCBI Taxonomy" id="215250"/>
    <lineage>
        <taxon>Eukaryota</taxon>
        <taxon>Fungi</taxon>
        <taxon>Dikarya</taxon>
        <taxon>Basidiomycota</taxon>
        <taxon>Ustilaginomycotina</taxon>
        <taxon>Exobasidiomycetes</taxon>
        <taxon>Exobasidiales</taxon>
        <taxon>Cryptobasidiaceae</taxon>
        <taxon>Acaromyces</taxon>
    </lineage>
</organism>
<dbReference type="OrthoDB" id="6500128at2759"/>
<dbReference type="STRING" id="215250.A0A316YHU7"/>
<evidence type="ECO:0000256" key="7">
    <source>
        <dbReference type="ARBA" id="ARBA00022989"/>
    </source>
</evidence>
<feature type="transmembrane region" description="Helical" evidence="10">
    <location>
        <begin position="231"/>
        <end position="252"/>
    </location>
</feature>
<sequence>MHQLDAVRGASPSSSAANTSDEKHSRSDGGGAEDNGDPAVVDLSDDGTSSDIDKFVKVGPRELFRFATKFDLVLNIVGLVAAAAAGAAQPLMTIVFGSLTTEFLNYQHDITAGIDAEQAKAHLKHTIAHNALLLVYIGIAMFGATYIYMASWVFTGEVITRRIRQAYLKSVLRQDIAYFDLVGAGEVTTRIQSDIQLIQEGISDKLPISVMFIATFIAGFIVAYIKSWKLSLAMSSILPCVVLAGAAMNVLITRYQRVELLYVAQAATIAEEAMSTVRTAKAFGIENKLVDLYDESNRETTSLGKRKAVVHGIGLGIFFFVIYASYALAFYFGSKLIASGEIPSGTVMTVVFSIFIGAFSLAMLAPNMTAYSYATSAAAKVFETIDRVPPIDSSDPSGKQPETCTGHVELRNVGFRYPSRPNIDVIRDLSLTIEAGKTTALVGASGSGKSTIVSLLERYYDASEGHVLLDNVDVRDLNIKWLRSQIGFVAQEPVLFSSTIAENIGHGLLYTKHEHASPEERMALIVAAAEKANAKTFIEQLPDSYQTIVGERGFLLSGGQKQRIAIARAIVGSPTILLLDEATSALDTQSEGVVQEALDKAAQGRTTITIAHRLSTIKNADKIVVMGKGIILEQGTHNELLAKPDGAYAGLVHAQEIRGRDVIDTVVDDELDEEKLTSMGGTLDKVASLKGEKAEMPAGMSRMLSKKSVTSMLAKRGEDLEKGQTGKRRSLFYLLYRLALINKDKIWTLYVPGVICAVGSGAVYPVFSILFGIVLNTYSLCSAEEEGGCPEPARSQMRSSSNTDALYFFIMSLVATVVIIIQNGFLVLAASILMERLRRASLKALLRSDVSFFDRDGNSSGSLTASLADNSQKINGLVGVTMGTLIQSLSTLLIGWIIALAYGWRLALPLIATSPLTLSAGYVRLKLVVLRDEKVKKAHEGAAMRACEAASSIRTVASLCREDDCLASYRQALDKPARIVWKTAFYGNILYAVSQALAFPTIALGFWYGSNLLLDGHLGSGQKASGHFFTVLTATVFASLQAGNAFSFAPDVSQAHGAANESIKLLDSVPDIDAESEEGIIMNDCEGHVELRGVHFRYPTRPSVPVLRGLDFKVEPGTFVALVGGSGCGKSTTIQLIERFYDVMAGQVLIDGRDIREYNVKSLRRHIALVAQEPTLYDGTIGWNIALGAFEDAERVTEQQLIRAARQANILSFVEGLPDGFDTHVGSKGAQLSGGQKQRIAIARALVRDPKILLLDEATSALDSQSEHVVQEALDKAAKGRTTIAIAHRLSTVSRADEIFCLKDGVVSERGDHASLMASGQLYADLVRMQGLHAGQ</sequence>
<evidence type="ECO:0000259" key="12">
    <source>
        <dbReference type="PROSITE" id="PS50929"/>
    </source>
</evidence>
<evidence type="ECO:0000256" key="6">
    <source>
        <dbReference type="ARBA" id="ARBA00022840"/>
    </source>
</evidence>
<evidence type="ECO:0000256" key="9">
    <source>
        <dbReference type="SAM" id="MobiDB-lite"/>
    </source>
</evidence>
<comment type="similarity">
    <text evidence="2">Belongs to the ABC transporter superfamily. ABCB family. Multidrug resistance exporter (TC 3.A.1.201) subfamily.</text>
</comment>
<dbReference type="SUPFAM" id="SSF90123">
    <property type="entry name" value="ABC transporter transmembrane region"/>
    <property type="match status" value="2"/>
</dbReference>
<name>A0A316YHU7_9BASI</name>
<protein>
    <submittedName>
        <fullName evidence="13">Putative Leptomycin B resistance protein pmd1</fullName>
    </submittedName>
</protein>
<evidence type="ECO:0000256" key="2">
    <source>
        <dbReference type="ARBA" id="ARBA00007577"/>
    </source>
</evidence>
<proteinExistence type="inferred from homology"/>
<evidence type="ECO:0000256" key="8">
    <source>
        <dbReference type="ARBA" id="ARBA00023136"/>
    </source>
</evidence>
<comment type="subcellular location">
    <subcellularLocation>
        <location evidence="1">Membrane</location>
        <topology evidence="1">Multi-pass membrane protein</topology>
    </subcellularLocation>
</comment>
<feature type="transmembrane region" description="Helical" evidence="10">
    <location>
        <begin position="133"/>
        <end position="154"/>
    </location>
</feature>
<dbReference type="EMBL" id="KZ819638">
    <property type="protein sequence ID" value="PWN88414.1"/>
    <property type="molecule type" value="Genomic_DNA"/>
</dbReference>
<dbReference type="Gene3D" id="1.20.1560.10">
    <property type="entry name" value="ABC transporter type 1, transmembrane domain"/>
    <property type="match status" value="1"/>
</dbReference>
<feature type="transmembrane region" description="Helical" evidence="10">
    <location>
        <begin position="747"/>
        <end position="775"/>
    </location>
</feature>
<dbReference type="PANTHER" id="PTHR43394">
    <property type="entry name" value="ATP-DEPENDENT PERMEASE MDL1, MITOCHONDRIAL"/>
    <property type="match status" value="1"/>
</dbReference>
<dbReference type="PROSITE" id="PS00211">
    <property type="entry name" value="ABC_TRANSPORTER_1"/>
    <property type="match status" value="2"/>
</dbReference>
<dbReference type="PANTHER" id="PTHR43394:SF27">
    <property type="entry name" value="ATP-DEPENDENT TRANSLOCASE ABCB1-LIKE"/>
    <property type="match status" value="1"/>
</dbReference>
<dbReference type="Pfam" id="PF00005">
    <property type="entry name" value="ABC_tran"/>
    <property type="match status" value="2"/>
</dbReference>
<reference evidence="13 14" key="1">
    <citation type="journal article" date="2018" name="Mol. Biol. Evol.">
        <title>Broad Genomic Sampling Reveals a Smut Pathogenic Ancestry of the Fungal Clade Ustilaginomycotina.</title>
        <authorList>
            <person name="Kijpornyongpan T."/>
            <person name="Mondo S.J."/>
            <person name="Barry K."/>
            <person name="Sandor L."/>
            <person name="Lee J."/>
            <person name="Lipzen A."/>
            <person name="Pangilinan J."/>
            <person name="LaButti K."/>
            <person name="Hainaut M."/>
            <person name="Henrissat B."/>
            <person name="Grigoriev I.V."/>
            <person name="Spatafora J.W."/>
            <person name="Aime M.C."/>
        </authorList>
    </citation>
    <scope>NUCLEOTIDE SEQUENCE [LARGE SCALE GENOMIC DNA]</scope>
    <source>
        <strain evidence="13 14">MCA 4198</strain>
    </source>
</reference>
<feature type="transmembrane region" description="Helical" evidence="10">
    <location>
        <begin position="308"/>
        <end position="333"/>
    </location>
</feature>
<feature type="transmembrane region" description="Helical" evidence="10">
    <location>
        <begin position="345"/>
        <end position="365"/>
    </location>
</feature>
<feature type="transmembrane region" description="Helical" evidence="10">
    <location>
        <begin position="72"/>
        <end position="96"/>
    </location>
</feature>
<evidence type="ECO:0000256" key="5">
    <source>
        <dbReference type="ARBA" id="ARBA00022741"/>
    </source>
</evidence>
<feature type="transmembrane region" description="Helical" evidence="10">
    <location>
        <begin position="206"/>
        <end position="225"/>
    </location>
</feature>
<keyword evidence="5" id="KW-0547">Nucleotide-binding</keyword>
<evidence type="ECO:0000256" key="4">
    <source>
        <dbReference type="ARBA" id="ARBA00022692"/>
    </source>
</evidence>
<dbReference type="PROSITE" id="PS50893">
    <property type="entry name" value="ABC_TRANSPORTER_2"/>
    <property type="match status" value="2"/>
</dbReference>
<dbReference type="CDD" id="cd03249">
    <property type="entry name" value="ABC_MTABC3_MDL1_MDL2"/>
    <property type="match status" value="2"/>
</dbReference>
<evidence type="ECO:0000256" key="10">
    <source>
        <dbReference type="SAM" id="Phobius"/>
    </source>
</evidence>
<dbReference type="InterPro" id="IPR011527">
    <property type="entry name" value="ABC1_TM_dom"/>
</dbReference>
<dbReference type="FunFam" id="1.20.1560.10:FF:000102">
    <property type="entry name" value="ABC multidrug transporter Mdr1"/>
    <property type="match status" value="1"/>
</dbReference>
<feature type="region of interest" description="Disordered" evidence="9">
    <location>
        <begin position="1"/>
        <end position="45"/>
    </location>
</feature>
<dbReference type="PROSITE" id="PS50929">
    <property type="entry name" value="ABC_TM1F"/>
    <property type="match status" value="2"/>
</dbReference>
<feature type="domain" description="ABC transporter" evidence="11">
    <location>
        <begin position="1089"/>
        <end position="1329"/>
    </location>
</feature>
<keyword evidence="3" id="KW-0813">Transport</keyword>
<evidence type="ECO:0000313" key="13">
    <source>
        <dbReference type="EMBL" id="PWN88414.1"/>
    </source>
</evidence>
<feature type="transmembrane region" description="Helical" evidence="10">
    <location>
        <begin position="877"/>
        <end position="900"/>
    </location>
</feature>
<dbReference type="FunFam" id="3.40.50.300:FF:000251">
    <property type="entry name" value="ABC transporter B family member 19"/>
    <property type="match status" value="1"/>
</dbReference>
<gene>
    <name evidence="13" type="ORF">FA10DRAFT_233019</name>
</gene>
<dbReference type="SUPFAM" id="SSF52540">
    <property type="entry name" value="P-loop containing nucleoside triphosphate hydrolases"/>
    <property type="match status" value="2"/>
</dbReference>
<keyword evidence="14" id="KW-1185">Reference proteome</keyword>
<dbReference type="InterPro" id="IPR003593">
    <property type="entry name" value="AAA+_ATPase"/>
</dbReference>
<dbReference type="Proteomes" id="UP000245768">
    <property type="component" value="Unassembled WGS sequence"/>
</dbReference>
<dbReference type="Pfam" id="PF00664">
    <property type="entry name" value="ABC_membrane"/>
    <property type="match status" value="2"/>
</dbReference>
<dbReference type="InterPro" id="IPR017871">
    <property type="entry name" value="ABC_transporter-like_CS"/>
</dbReference>
<dbReference type="CDD" id="cd18578">
    <property type="entry name" value="ABC_6TM_Pgp_ABCB1_D2_like"/>
    <property type="match status" value="1"/>
</dbReference>
<feature type="transmembrane region" description="Helical" evidence="10">
    <location>
        <begin position="906"/>
        <end position="925"/>
    </location>
</feature>
<dbReference type="InterPro" id="IPR027417">
    <property type="entry name" value="P-loop_NTPase"/>
</dbReference>
<feature type="transmembrane region" description="Helical" evidence="10">
    <location>
        <begin position="805"/>
        <end position="833"/>
    </location>
</feature>
<dbReference type="GO" id="GO:0005524">
    <property type="term" value="F:ATP binding"/>
    <property type="evidence" value="ECO:0007669"/>
    <property type="project" value="UniProtKB-KW"/>
</dbReference>
<dbReference type="FunCoup" id="A0A316YHU7">
    <property type="interactions" value="13"/>
</dbReference>
<evidence type="ECO:0000256" key="3">
    <source>
        <dbReference type="ARBA" id="ARBA00022448"/>
    </source>
</evidence>